<keyword evidence="3" id="KW-1185">Reference proteome</keyword>
<feature type="compositionally biased region" description="Acidic residues" evidence="1">
    <location>
        <begin position="1652"/>
        <end position="1662"/>
    </location>
</feature>
<evidence type="ECO:0000256" key="1">
    <source>
        <dbReference type="SAM" id="MobiDB-lite"/>
    </source>
</evidence>
<accession>A0ABX9XH92</accession>
<evidence type="ECO:0000313" key="3">
    <source>
        <dbReference type="Proteomes" id="UP000275199"/>
    </source>
</evidence>
<feature type="region of interest" description="Disordered" evidence="1">
    <location>
        <begin position="1652"/>
        <end position="1671"/>
    </location>
</feature>
<dbReference type="InterPro" id="IPR011050">
    <property type="entry name" value="Pectin_lyase_fold/virulence"/>
</dbReference>
<feature type="region of interest" description="Disordered" evidence="1">
    <location>
        <begin position="1228"/>
        <end position="1258"/>
    </location>
</feature>
<dbReference type="InterPro" id="IPR012334">
    <property type="entry name" value="Pectin_lyas_fold"/>
</dbReference>
<name>A0ABX9XH92_9PSED</name>
<protein>
    <submittedName>
        <fullName evidence="2">Leukotoxin LktA family filamentous adhesin</fullName>
    </submittedName>
</protein>
<dbReference type="NCBIfam" id="NF012206">
    <property type="entry name" value="LktA_tand_53"/>
    <property type="match status" value="3"/>
</dbReference>
<dbReference type="InterPro" id="IPR047881">
    <property type="entry name" value="LktA_repeat"/>
</dbReference>
<feature type="compositionally biased region" description="Low complexity" evidence="1">
    <location>
        <begin position="1240"/>
        <end position="1253"/>
    </location>
</feature>
<gene>
    <name evidence="2" type="ORF">EF096_10830</name>
</gene>
<dbReference type="NCBIfam" id="NF012204">
    <property type="entry name" value="adhes_FxxPxG"/>
    <property type="match status" value="1"/>
</dbReference>
<organism evidence="2 3">
    <name type="scientific">Pseudomonas neustonica</name>
    <dbReference type="NCBI Taxonomy" id="2487346"/>
    <lineage>
        <taxon>Bacteria</taxon>
        <taxon>Pseudomonadati</taxon>
        <taxon>Pseudomonadota</taxon>
        <taxon>Gammaproteobacteria</taxon>
        <taxon>Pseudomonadales</taxon>
        <taxon>Pseudomonadaceae</taxon>
        <taxon>Pseudomonas</taxon>
    </lineage>
</organism>
<sequence>MFNSEVDMRASGIRTKKNNGLFNRNPSPKHPLTALMLASGLLPGWSLANDITLHTGSGGQTNTVISVSGANTDISTGTVRGQTGFNSFGNFTVDTGNTVNLHVPGGANNLVNLVHDSRAVVNGTLNGLKGGKIGGNIIFADPHGFVVGSSGVVNVGSLTVTTPNTATMDELHRVAVVDGAMTGDQADDYVAKLAAGELPSAELASDGSNAIVISGMVNTNGSIKLHGASVLIEATAGLESGTDVARTVFNSTVNTDGLTIGDGIARADGGIVITATDNVEISGELAALMADDSGAQVQVAARKSLELNGNALISTTGQNSKDGGDVIVEAPSITLTDNARIVTRATGAGSSGDIALNALSDISCTFCDEDAEAQTLDELKNGIERQANPWLSANLGKAEIIIGENAELDAGHATGTNAGDVTLDAYGLNRQMAGYAEAGARIDVDGSITGRNVTITADARAGVARDILGMLLSKYDLKNDISQLASDNGWTEAETWANVLDTLADPIKAYAGTTDTNAFLETPTNFSELTLLVPNLSAYIAKADAVVDIGATANLNTSEDLTAWASTSRNVSSSTWSIPVLGKKIPFGFDAAYGQISGLTEVAINEGATLNVGQDLTVVAHSDNSLSVTAAAENSVDGEGNALKTMGLGFGMAMSDITTRAVVADGVNLTVGRDVSVLALTEQELENSVSFKASGEGATGGPAVGVSLFNSDTYAEFSADLSGARNLNVNAANLVYKQITSVSVSAGASEPGYLDKLKKKANEQVAKPVTDYLGDSLKDLFGITPKAKDDTDSSTPATESKFRLASAVDVTLSDHSVRSVLGGGTAAPIIDVSGDLVVNAWQQQQNLHNAAESTVNASAKREDGTTDGAEVSLSVAAVYTELDQQTHAIIGDGTQVNAGRIGVGARFEQPIGLLGLDRWSSLKQVYANLKLLSEGPQAVVGKIATQYANSTGEADKLGMAGSLSILQNRIDTRAWAGDNVNLTATSNDDVAWSSLLAAVLPELDSTAALERRREALRTLGWEWSAPLQVVADNQLEQLAVAGNFDALFGTTSKDGGAVGAGLNIQITDNQAVAGIGANGSLTAESVNVSALQDELIIAVSPSAGKGASVAGNGSIVVSVVDSTVHASIHNSTDVTAGSVTLDAEHELGLWSAAGAIAASENVGIGAGVAVNVVNTDVYALVGNNVGWRPDYLSTGLTDSTRGNWLVNDLTLSAQSSGQSGAFSIAGALARSEQEKEQQDDVASQSGGADSGSQEKAGSLGEAIKTSLTNGLALITGEVQNAQDSAVSTGEAAMDKIGEYWEKLQTAFNGDSSSDGSDGTTKEGLSLAAAASASVNVSAQKNRAHLGSIVLDPRDADGSKVNVLSLNQTHQFSGSGAGALTLSGGDKSQHSAALAGAVAYNQLNNVTEALMQDSVLRSNDLLKVQAASGGDQIAMGLGLSVAAGGESNVAVALSGSAGVFNNQTRAAVIDSDVAQRSAAPGTIAVNAYDRSRSLLGGGSFAVSKDKGGSAGGSMVLAIMGNQLESEWLGSTASDFDSFEVKANSASRVLAGALAVAASTGQQSGSGAGSLFVVVMNNKVKANVDKTDNADSSLTGGDVTVAAASVPGSGALNSIFNYDASADNALSETGLDMTGSSATSQIEVEAETNDELFSEDGIDTDTDEASSTADTTTRNLFDSGDIAGEAVLAIAGSVAGTSGKTAVGGAIGVVYNGSDYSASVANTDIDLTGDLGIIARNETDVLAGTIGAAVASNISVAGSATALIGRGKVSADLDMTGRTLKADDLTVQALKTGGLYSLAGSIAGSTNTAAVGAAFSINDMQQSATANVSGGTYELTGDATLNAAQQSRIITAALSGAVSASGSGVGAAMTYNRIADTTTAELSSALMSARNLSISASQPNLGASIWSLAFNLAAGGGTAGVGAGVAVNLIDAEREAKLTDSTVNLSGDASLVSALDGEIWSIGIDAAGGGTAGVGGSFAANNINGRDEVSISGSTVNALGNDQTLTLDASAGAGLTIASLAGSVTGGGTAAVGLAASVNRIAADRSALIEGASLIDGFTDAGLKSGVQQAIYSIAVAGGGAGTVAVNGATTTNILDGEERAEILASELTNVGSLSLSAAEGSRTIWGLGAVINGAGGTAVGAANVNNIILAKRVAKIEDSLVTVTGLLNVASGGDALIRSAALGGGGAGTAAVGASIAVNVVDGEESASIEGSEIKGASELNVEVTKGEVDIKTLAGNVQGAGAGAGAGAVAVSTVTQVRQAWISDSSLELAAGADARVEALTQANIDTLALSGAAAGTGAAAFSNTSNNIDARTYARVLNSGGEADQMLVKARDASSINSLSGGIAAAGSVAAGVATAINRINNDIEARVSGRHTDGGFTLNDLAVQAQSDAEINTISVSGGFSGTVAASGGVSTSILDTSARALINGGAGVLAQNNVAVTAFNSDIINSSAGVVAGSGNAAVSGLLTVNVLQSDTEAAIRDAATEVTALALGDGVSVDNGEVENAPDPDAWADTEQFDPSLDLRTGSELVKGVAVRATSLQQAGQISVSAAVSLVPLASASVGGVSNTQVLGGSTLAAIDQAQINQSNTGAAADQQVSVGAASHSYSVGGVLNAALSLGAAAVAVTADTGVISRDVTARVRGAKVTTRGAMDVHANATNSASNIVLSASGAIVGIAGSAAVLVLEGSTEALVDGGSDLTVGSLDVTANAINSLAPSADTASGGAVGAGAGVAVGYNRSTVRAWLGAQPGSLEGRTSVTSGGAISIEADSLTRLLGNSISVSGGGAAMAGSVNVFIVENVTEAGAGKLDLGSSANRAASLTVDAYDKLIALSNAGSAAVGGLSLGASANVLVANNATRAMLLDSQVYTSGAIQVGAARDVDVELYTVTGGVGGSAALGGSVGLLMLGSGSTAVEGTDPLDELNQNGTGTLSMVDGFTSRDTQVTEYDTVVYDSATGQYVVERRSNSAETSLINQSGQIGSSADRLKAGTTYSHETLARIKGGRVDSLGAVKVSAIDSIATRNLSGSLQLGATAAVGAAVSYTLSNARVTTDVDATVIAESLLTTAQSKALKDEPAVKVESYTGAAGFGAGIGAAVSVAEMNNIVSVKLAGDQRYNSSLNASAADSLGLSVTADGAAFGAVAAGLVIGTGLRDSEVGVSVAADSKLSANGINLSAQGAGALEVTTVGAAGGLLLAGTAVAALGIDSTRVTTEVGDRTILDGGANGVLVQASAAPQIDVSATGVSVSGGAGVGASYARAQSSSKVTAKLGNAVDVKGTGGLKILAKLDHQRTGSEVDPDEAAVRARSMAGTGGLYFSANGSVAEAINSSSVRATTGTDLKLPSGRVEIDAQSHTQQYAEATGIAVGGLAVGASVAEARSTTVTEAILGDRANDRDGASLITDLLVSADGEDINQAKSIAGSGGLISGNATIARTRTSGTVLADIGKAVDIAASSLALTAKFNALYGTHANSVNAAVIGGSGAGSDNEVTVSTTARISDDAELYVLRDVLLSANSNIYTRHLGEAATGAGGGVISGQAVFNQSDVIADSKVDIGERTILVAGLAGGDYDGKLIARAFTRHEASEDVTLSTGGAIAGGGVNNVHNATFTNTVKVGEDAYLSAYGQIGLGTYTLSSTAIEALVSTWGAAGVGTANAQANISSLQSVSVADDATLAALGNIDLSAGRDPEGLWQTRISADSVAHSVVRGIIAVPDARADSNINNAASVIVEQNASVLAARNITVGGYNGITSALADGEARGYQLGFIPITSRDSHTSEVRGSSARLDGRFLAGRYNELIIDIAADGSITQSAGLPTAALSTSNFVPADFLNSYSGMDPITRQILLSTISSTATGSIELGSLLAAGGNITVNADSLSGSGNLTANGGAKIQITNRSSKYLLLGDALIPDEPGGHVLFTGGAGRSQFTSGLINEVNADRRAEVRIDNSYAGYSGNVSYGPAIFLTGDIYNLGGLVHISNAKGSLGQFGSTYGQQVLIEVPEGSMSVFQPNGYWAVGSNPLSEWKSFAGVTGSANTAIELIANYVYGPVGIVLNNSGLLIRAGGSGQSGSSDILFGGCLPASLSSGSNCSQSTAQSYTGSALQFRGIDNAASWIPTIGLRSLNKSTASYDSADLTGSAASKQIVGGQVGIQARYIDINGTISSGQATSRSLTVSASLDSWLANHACASRTCVSAVDIPLGYLSASAGSAPIAAKYDFVNQRILVDDVNASGGGFVYMKGAIISTNPLGRIEVNNGYGQVTISNLSQAKLQLGNIDTGAGSVGIVQIVDTLKDRVNGQYASSWYVHTQGSGLSVFDNRNGGSSISSAYLVGSSSASSATYTPDANVRYGWSQQASLKREVSRDADSFYVSDWVWNYPSGQPNDPWNVGSGSLFYGNGTEGVYEQDISGSVGDFYSIGVNYHGCDGGIGSNCNWSFKASDQYDSGDRAGEYYAQWGYRFARSAQLTISHSVKADNPFQIAFIGNATGLIDATTTNDLYVGGRLNNPGGSTVLTAGGNIVGMPDANSYSMHLTMTAAGEVGNAGSPFAASLAPGGTLSVLSGSAGVNLDIGSDVIIKQVDAGNGSGDVVISASGNLLGSSVVAATTPHVRGRNITLSSVAGGIGESGKALRVHGKEVATANGGSEHGVLNAFANRDIYLHETEGDSWVGSIRSETGDVWLRVQSGSLYDAGRRLASDTLDESQRQAVWEKLSLTEAYGAEENIYATSVKPFQNMVDASYREYWQLKALGSVAGSDFVLDDANLAFIRPLAELRLGASGVTDAQVKQFVSERFAELESFFASNIDADWRTQSAFQSYDASFAYSASAVQVDALTNDAIWTAGELLYAIDQTALGPSSGTSVGSAEPNLFGRNVSIQVAGDVGQLADALEISLADLKNGNLSVQQAAALAVANAPGDVVLNRNAGGEVVSLSVSRTSPFYLEASERFDADVGGSLYLQSAGDLKVGVVNALKNARLAAADGILAAQGAGTGRFGIGQDLTLLAGTGSLGTDDSEQSMLTLNVGGRLLAASAGQDVALQWANGDFRIGQVFAVGDIHLNALDGSLLGQFDQLSVSGRNIHLLARDDIRGASGALEVELESTAAGEVSGLAGGEALLSSGKSLSVGEFGAGGLLSLSSQADLAASNLQSGANMQLDAQGKVELKRAEAAGHLLINSLDAVSLADSATAGSNLTVIASSLDMADGSRFSTGGTLALTTTGDMRLGLLDNTGTAATQFLVKAGGLLLANGDGQVNLRGTHAGIAELEAGLGIGTEVTPLLVDLPKLTQVAAITGDIVLQQQNELRIDELLSQNGRVVLGNDGGLLSAGLLDAYQTLSFVGGSLSADKLWTRTDDMYLNLANDLDVTALNAAGRLDLLVGRNARLGTAEVQGLSDINVTGDLQLDALHARSNTLLSLGTGSSLGLLDVTGDLNLAVDGLLNLTQAEVTGDAQLQHRGVAGTSLEYGVLNVGDNLSVTGIGDWVGGQANVQNDVVFDVGSANLGSVDSTTGALSLQSEGLFAAQSLTSRQQSVELQAGSALLGNVQAATTLKVNTKGDLTIANGRSGGNLTLTAEPGFTGTIRFGELADPDALDVLVPAHLYSGADILVQTDGDVFGGNAEAVGEVRMVGRNLNFGRAQSLGADVFLQATGDADQGDGNITGLLVEAARDVSILANGSLFMPTVRFGGTYSLKAGRDLTVGIGQDLNVSGAAEAGRDLTFIVGGYVDLANVTAGRHVSITSGEFINIDDSVTAGGNILLATANGGITVGNGVISTGVPYQGELLSGNIQLTATGDIRATTVSSALGNVDAEGHHLSFDNLFAEQDVNLLALGAIVVNESVSGGDQDWFANEDISFQRLLAGGQVLLDSLLDTRGDQVVADAGLTVNAGWRAGVASPANIQFRQVVAPSMSLWAGSAIEVADAQLGQSADLHAQDVQLTAEHTGTGTLQLLAEGLNNSGAAGDRLLVRLQASAVNTSLLDMVYTDFETSGAIADFADIRNADYLRLRTPQTLLIGDNLSPAYRPEANVQLYELDKAFWLFQNGVSTYTDAYVLHRDATHLVRVPNFAEGHQDGGVDYQGITAARYAQAMLAPDLMDLRLGQLLNQAAGYPSAPATQVQVPGVMGPVNLQWQQDSTNNDGEEERWDI</sequence>
<reference evidence="2 3" key="1">
    <citation type="submission" date="2018-11" db="EMBL/GenBank/DDBJ databases">
        <authorList>
            <person name="Jang G.I."/>
            <person name="Hwang C.Y."/>
        </authorList>
    </citation>
    <scope>NUCLEOTIDE SEQUENCE [LARGE SCALE GENOMIC DNA]</scope>
    <source>
        <strain evidence="2 3">SSM26</strain>
    </source>
</reference>
<comment type="caution">
    <text evidence="2">The sequence shown here is derived from an EMBL/GenBank/DDBJ whole genome shotgun (WGS) entry which is preliminary data.</text>
</comment>
<dbReference type="Gene3D" id="2.160.20.10">
    <property type="entry name" value="Single-stranded right-handed beta-helix, Pectin lyase-like"/>
    <property type="match status" value="1"/>
</dbReference>
<dbReference type="Proteomes" id="UP000275199">
    <property type="component" value="Unassembled WGS sequence"/>
</dbReference>
<evidence type="ECO:0000313" key="2">
    <source>
        <dbReference type="EMBL" id="ROZ84286.1"/>
    </source>
</evidence>
<dbReference type="SUPFAM" id="SSF51126">
    <property type="entry name" value="Pectin lyase-like"/>
    <property type="match status" value="1"/>
</dbReference>
<proteinExistence type="predicted"/>
<dbReference type="EMBL" id="RKKU01000012">
    <property type="protein sequence ID" value="ROZ84286.1"/>
    <property type="molecule type" value="Genomic_DNA"/>
</dbReference>